<dbReference type="AlphaFoldDB" id="A0A813ARU1"/>
<name>A0A813ARU1_9DINO</name>
<evidence type="ECO:0000256" key="1">
    <source>
        <dbReference type="SAM" id="SignalP"/>
    </source>
</evidence>
<organism evidence="2 3">
    <name type="scientific">Symbiodinium necroappetens</name>
    <dbReference type="NCBI Taxonomy" id="1628268"/>
    <lineage>
        <taxon>Eukaryota</taxon>
        <taxon>Sar</taxon>
        <taxon>Alveolata</taxon>
        <taxon>Dinophyceae</taxon>
        <taxon>Suessiales</taxon>
        <taxon>Symbiodiniaceae</taxon>
        <taxon>Symbiodinium</taxon>
    </lineage>
</organism>
<evidence type="ECO:0000313" key="3">
    <source>
        <dbReference type="Proteomes" id="UP000601435"/>
    </source>
</evidence>
<protein>
    <submittedName>
        <fullName evidence="2">Uncharacterized protein</fullName>
    </submittedName>
</protein>
<sequence length="270" mass="30284">MSAGRVLALLKLAAVSAALRHGSVPGGQAERKQPAWQTGRDLAWLNVSRPQSASMVDIGKPDTYRLIDSVFWSAQGTAMRRFADAAMPWYLKRFGTASDRREYLFAVNLRWLSENRVKAASAAVAVVAGSTAVAYWYHKSRVRARALQQARQDMEKLSTEEAVLIAEKAEGQRLEDEALWSAQALILAAAMRGDCEVRWWRSKVSLSEKEIVQYLRRPQESVQACATKGPMLARCYERPVQQLSWTRAEELVPQLSLLGIQWDNYTALAE</sequence>
<keyword evidence="1" id="KW-0732">Signal</keyword>
<feature type="signal peptide" evidence="1">
    <location>
        <begin position="1"/>
        <end position="18"/>
    </location>
</feature>
<gene>
    <name evidence="2" type="ORF">SNEC2469_LOCUS28686</name>
</gene>
<dbReference type="Proteomes" id="UP000601435">
    <property type="component" value="Unassembled WGS sequence"/>
</dbReference>
<reference evidence="2" key="1">
    <citation type="submission" date="2021-02" db="EMBL/GenBank/DDBJ databases">
        <authorList>
            <person name="Dougan E. K."/>
            <person name="Rhodes N."/>
            <person name="Thang M."/>
            <person name="Chan C."/>
        </authorList>
    </citation>
    <scope>NUCLEOTIDE SEQUENCE</scope>
</reference>
<accession>A0A813ARU1</accession>
<feature type="chain" id="PRO_5032939559" evidence="1">
    <location>
        <begin position="19"/>
        <end position="270"/>
    </location>
</feature>
<dbReference type="EMBL" id="CAJNJA010062897">
    <property type="protein sequence ID" value="CAE7877758.1"/>
    <property type="molecule type" value="Genomic_DNA"/>
</dbReference>
<dbReference type="OrthoDB" id="440546at2759"/>
<comment type="caution">
    <text evidence="2">The sequence shown here is derived from an EMBL/GenBank/DDBJ whole genome shotgun (WGS) entry which is preliminary data.</text>
</comment>
<proteinExistence type="predicted"/>
<evidence type="ECO:0000313" key="2">
    <source>
        <dbReference type="EMBL" id="CAE7877758.1"/>
    </source>
</evidence>
<keyword evidence="3" id="KW-1185">Reference proteome</keyword>